<dbReference type="AlphaFoldDB" id="A0A9X4E4D8"/>
<reference evidence="4" key="2">
    <citation type="submission" date="2024-02" db="EMBL/GenBank/DDBJ databases">
        <title>Neisseria leonii sp. nov.</title>
        <authorList>
            <person name="Boutroux M."/>
            <person name="Favre-Rochex S."/>
            <person name="Gorgette O."/>
            <person name="Touak G."/>
            <person name="Muhle E."/>
            <person name="Chesneau O."/>
            <person name="Clermont D."/>
            <person name="Rahi P."/>
        </authorList>
    </citation>
    <scope>NUCLEOTIDE SEQUENCE</scope>
    <source>
        <strain evidence="4">51.81</strain>
    </source>
</reference>
<accession>A0A9X4E4D8</accession>
<evidence type="ECO:0000256" key="1">
    <source>
        <dbReference type="SAM" id="SignalP"/>
    </source>
</evidence>
<keyword evidence="5" id="KW-1185">Reference proteome</keyword>
<evidence type="ECO:0000313" key="4">
    <source>
        <dbReference type="EMBL" id="WWY04023.1"/>
    </source>
</evidence>
<dbReference type="Pfam" id="PF04972">
    <property type="entry name" value="BON"/>
    <property type="match status" value="2"/>
</dbReference>
<dbReference type="EMBL" id="JAPQFL010000007">
    <property type="protein sequence ID" value="MDD9328519.1"/>
    <property type="molecule type" value="Genomic_DNA"/>
</dbReference>
<evidence type="ECO:0000313" key="3">
    <source>
        <dbReference type="EMBL" id="MDD9328519.1"/>
    </source>
</evidence>
<dbReference type="PANTHER" id="PTHR34606:SF15">
    <property type="entry name" value="BON DOMAIN-CONTAINING PROTEIN"/>
    <property type="match status" value="1"/>
</dbReference>
<name>A0A9X4E4D8_9NEIS</name>
<sequence>MNTAPFKALCCAAAAAVLLGGCAAALVGGAAVGAESALDRRTTGTQADDQVMELRVRNTALSYLEQNRNPSAAPPRLSVVSYNRHLLLLGHVSSEAEKAFAAQVARAEQSAEAVYNYIQVTPQPRTIGSISADTWSTAKVRTALLGIQGVYPGRVKIVTYDGVTYVMGILTPAEQAAVTEKVRTTAGVQQVVTLYQNFAPQMPAAN</sequence>
<gene>
    <name evidence="3" type="ORF">ORY91_001947</name>
    <name evidence="4" type="ORF">V9W64_04710</name>
</gene>
<dbReference type="Proteomes" id="UP001149607">
    <property type="component" value="Chromosome"/>
</dbReference>
<evidence type="ECO:0000313" key="5">
    <source>
        <dbReference type="Proteomes" id="UP001149607"/>
    </source>
</evidence>
<dbReference type="InterPro" id="IPR014004">
    <property type="entry name" value="Transpt-assoc_nodulatn_dom_bac"/>
</dbReference>
<organism evidence="3">
    <name type="scientific">Neisseria leonii</name>
    <dbReference type="NCBI Taxonomy" id="2995413"/>
    <lineage>
        <taxon>Bacteria</taxon>
        <taxon>Pseudomonadati</taxon>
        <taxon>Pseudomonadota</taxon>
        <taxon>Betaproteobacteria</taxon>
        <taxon>Neisseriales</taxon>
        <taxon>Neisseriaceae</taxon>
        <taxon>Neisseria</taxon>
    </lineage>
</organism>
<dbReference type="SMART" id="SM00749">
    <property type="entry name" value="BON"/>
    <property type="match status" value="2"/>
</dbReference>
<protein>
    <submittedName>
        <fullName evidence="3">BON domain-containing protein</fullName>
    </submittedName>
</protein>
<reference evidence="3" key="1">
    <citation type="submission" date="2022-10" db="EMBL/GenBank/DDBJ databases">
        <authorList>
            <person name="Boutroux M."/>
        </authorList>
    </citation>
    <scope>NUCLEOTIDE SEQUENCE</scope>
    <source>
        <strain evidence="3">51.81</strain>
    </source>
</reference>
<dbReference type="PROSITE" id="PS50914">
    <property type="entry name" value="BON"/>
    <property type="match status" value="1"/>
</dbReference>
<dbReference type="InterPro" id="IPR051686">
    <property type="entry name" value="Lipoprotein_DolP"/>
</dbReference>
<dbReference type="PROSITE" id="PS51257">
    <property type="entry name" value="PROKAR_LIPOPROTEIN"/>
    <property type="match status" value="1"/>
</dbReference>
<dbReference type="EMBL" id="CP146598">
    <property type="protein sequence ID" value="WWY04023.1"/>
    <property type="molecule type" value="Genomic_DNA"/>
</dbReference>
<dbReference type="InterPro" id="IPR007055">
    <property type="entry name" value="BON_dom"/>
</dbReference>
<feature type="domain" description="BON" evidence="2">
    <location>
        <begin position="52"/>
        <end position="122"/>
    </location>
</feature>
<keyword evidence="1" id="KW-0732">Signal</keyword>
<dbReference type="RefSeq" id="WP_274585592.1">
    <property type="nucleotide sequence ID" value="NZ_CP145811.1"/>
</dbReference>
<feature type="signal peptide" evidence="1">
    <location>
        <begin position="1"/>
        <end position="30"/>
    </location>
</feature>
<feature type="chain" id="PRO_5042786807" evidence="1">
    <location>
        <begin position="31"/>
        <end position="206"/>
    </location>
</feature>
<proteinExistence type="predicted"/>
<evidence type="ECO:0000259" key="2">
    <source>
        <dbReference type="PROSITE" id="PS50914"/>
    </source>
</evidence>
<dbReference type="PANTHER" id="PTHR34606">
    <property type="entry name" value="BON DOMAIN-CONTAINING PROTEIN"/>
    <property type="match status" value="1"/>
</dbReference>